<dbReference type="PANTHER" id="PTHR33993">
    <property type="entry name" value="GLYOXALASE-RELATED"/>
    <property type="match status" value="1"/>
</dbReference>
<evidence type="ECO:0000313" key="3">
    <source>
        <dbReference type="Proteomes" id="UP000824281"/>
    </source>
</evidence>
<organism evidence="2 3">
    <name type="scientific">Qipengyuania aurantiaca</name>
    <dbReference type="NCBI Taxonomy" id="2867233"/>
    <lineage>
        <taxon>Bacteria</taxon>
        <taxon>Pseudomonadati</taxon>
        <taxon>Pseudomonadota</taxon>
        <taxon>Alphaproteobacteria</taxon>
        <taxon>Sphingomonadales</taxon>
        <taxon>Erythrobacteraceae</taxon>
        <taxon>Qipengyuania</taxon>
    </lineage>
</organism>
<feature type="domain" description="VOC" evidence="1">
    <location>
        <begin position="139"/>
        <end position="257"/>
    </location>
</feature>
<proteinExistence type="predicted"/>
<evidence type="ECO:0000313" key="2">
    <source>
        <dbReference type="EMBL" id="QZD89120.1"/>
    </source>
</evidence>
<name>A0ABX8ZJD0_9SPHN</name>
<dbReference type="Pfam" id="PF00903">
    <property type="entry name" value="Glyoxalase"/>
    <property type="match status" value="2"/>
</dbReference>
<evidence type="ECO:0000259" key="1">
    <source>
        <dbReference type="PROSITE" id="PS51819"/>
    </source>
</evidence>
<dbReference type="PANTHER" id="PTHR33993:SF14">
    <property type="entry name" value="GB|AAF24581.1"/>
    <property type="match status" value="1"/>
</dbReference>
<keyword evidence="3" id="KW-1185">Reference proteome</keyword>
<sequence length="260" mass="27955">MADAHGDFVWYELMTSDAEAAQAFYGPLLGWSFADSGQEGVDYRVFSAGETQVGGMLHLTEDMTEGGARPAWLGYVRVDDVPAAVDTVRKAGGGVMMEGNEVPGVGPFALLSDPQGAPFYVIDDRSGEDSGAFAKHEPKVGHCAWNELVTEDPSAADSFYRDLFGWEKGEAMDMGPMGLYQMYTQSDYGLGAIMKRPEEMPVSAWAHYFRVPEIDPAHSFVTGHGGQVVNGPMEIPGGDYVFQGIDPQGAFFSIIGAKGS</sequence>
<dbReference type="InterPro" id="IPR037523">
    <property type="entry name" value="VOC_core"/>
</dbReference>
<reference evidence="2 3" key="1">
    <citation type="submission" date="2021-08" db="EMBL/GenBank/DDBJ databases">
        <title>Comparative Genomics Analysis of the Genus Qipengyuania Reveals Extensive Genetic Diversity and Metabolic Versatility, Including the Description of Fifteen Novel Species.</title>
        <authorList>
            <person name="Liu Y."/>
        </authorList>
    </citation>
    <scope>NUCLEOTIDE SEQUENCE [LARGE SCALE GENOMIC DNA]</scope>
    <source>
        <strain evidence="2 3">1NDH13</strain>
    </source>
</reference>
<gene>
    <name evidence="2" type="ORF">K3148_09755</name>
</gene>
<dbReference type="EMBL" id="CP081295">
    <property type="protein sequence ID" value="QZD89120.1"/>
    <property type="molecule type" value="Genomic_DNA"/>
</dbReference>
<dbReference type="PROSITE" id="PS51819">
    <property type="entry name" value="VOC"/>
    <property type="match status" value="2"/>
</dbReference>
<dbReference type="InterPro" id="IPR029068">
    <property type="entry name" value="Glyas_Bleomycin-R_OHBP_Dase"/>
</dbReference>
<feature type="domain" description="VOC" evidence="1">
    <location>
        <begin position="7"/>
        <end position="124"/>
    </location>
</feature>
<dbReference type="Gene3D" id="3.10.180.10">
    <property type="entry name" value="2,3-Dihydroxybiphenyl 1,2-Dioxygenase, domain 1"/>
    <property type="match status" value="2"/>
</dbReference>
<dbReference type="SUPFAM" id="SSF54593">
    <property type="entry name" value="Glyoxalase/Bleomycin resistance protein/Dihydroxybiphenyl dioxygenase"/>
    <property type="match status" value="2"/>
</dbReference>
<accession>A0ABX8ZJD0</accession>
<dbReference type="RefSeq" id="WP_221424623.1">
    <property type="nucleotide sequence ID" value="NZ_CP081295.1"/>
</dbReference>
<protein>
    <submittedName>
        <fullName evidence="2">VOC family protein</fullName>
    </submittedName>
</protein>
<dbReference type="InterPro" id="IPR052164">
    <property type="entry name" value="Anthracycline_SecMetBiosynth"/>
</dbReference>
<dbReference type="InterPro" id="IPR004360">
    <property type="entry name" value="Glyas_Fos-R_dOase_dom"/>
</dbReference>
<dbReference type="CDD" id="cd07247">
    <property type="entry name" value="SgaA_N_like"/>
    <property type="match status" value="2"/>
</dbReference>
<dbReference type="Proteomes" id="UP000824281">
    <property type="component" value="Chromosome"/>
</dbReference>